<evidence type="ECO:0000256" key="1">
    <source>
        <dbReference type="ARBA" id="ARBA00006817"/>
    </source>
</evidence>
<evidence type="ECO:0000313" key="5">
    <source>
        <dbReference type="Proteomes" id="UP000327294"/>
    </source>
</evidence>
<dbReference type="InterPro" id="IPR013538">
    <property type="entry name" value="ASHA1/2-like_C"/>
</dbReference>
<feature type="compositionally biased region" description="Basic and acidic residues" evidence="2">
    <location>
        <begin position="1"/>
        <end position="14"/>
    </location>
</feature>
<proteinExistence type="inferred from homology"/>
<feature type="region of interest" description="Disordered" evidence="2">
    <location>
        <begin position="1"/>
        <end position="105"/>
    </location>
</feature>
<dbReference type="InterPro" id="IPR023393">
    <property type="entry name" value="START-like_dom_sf"/>
</dbReference>
<gene>
    <name evidence="4" type="ORF">F9278_02160</name>
</gene>
<dbReference type="KEGG" id="sphv:F9278_02160"/>
<feature type="compositionally biased region" description="Acidic residues" evidence="2">
    <location>
        <begin position="15"/>
        <end position="24"/>
    </location>
</feature>
<keyword evidence="5" id="KW-1185">Reference proteome</keyword>
<dbReference type="Proteomes" id="UP000327294">
    <property type="component" value="Chromosome"/>
</dbReference>
<feature type="compositionally biased region" description="Low complexity" evidence="2">
    <location>
        <begin position="48"/>
        <end position="62"/>
    </location>
</feature>
<dbReference type="Pfam" id="PF08327">
    <property type="entry name" value="AHSA1"/>
    <property type="match status" value="1"/>
</dbReference>
<dbReference type="AlphaFoldDB" id="A0A5P8JWN6"/>
<dbReference type="SUPFAM" id="SSF55961">
    <property type="entry name" value="Bet v1-like"/>
    <property type="match status" value="1"/>
</dbReference>
<reference evidence="4 5" key="1">
    <citation type="submission" date="2019-10" db="EMBL/GenBank/DDBJ databases">
        <title>Streptomyces sp. strain GY16 isolated from leaves of Broussonetia papyrifera.</title>
        <authorList>
            <person name="Mo P."/>
        </authorList>
    </citation>
    <scope>NUCLEOTIDE SEQUENCE [LARGE SCALE GENOMIC DNA]</scope>
    <source>
        <strain evidence="4 5">GY16</strain>
    </source>
</reference>
<organism evidence="4 5">
    <name type="scientific">Streptomyces phaeolivaceus</name>
    <dbReference type="NCBI Taxonomy" id="2653200"/>
    <lineage>
        <taxon>Bacteria</taxon>
        <taxon>Bacillati</taxon>
        <taxon>Actinomycetota</taxon>
        <taxon>Actinomycetes</taxon>
        <taxon>Kitasatosporales</taxon>
        <taxon>Streptomycetaceae</taxon>
        <taxon>Streptomyces</taxon>
    </lineage>
</organism>
<accession>A0A5P8JWN6</accession>
<evidence type="ECO:0000256" key="2">
    <source>
        <dbReference type="SAM" id="MobiDB-lite"/>
    </source>
</evidence>
<name>A0A5P8JWN6_9ACTN</name>
<protein>
    <recommendedName>
        <fullName evidence="3">Activator of Hsp90 ATPase homologue 1/2-like C-terminal domain-containing protein</fullName>
    </recommendedName>
</protein>
<sequence>MSARHDESAEHAYDNADDDGTDDAVDVHLNSAPCRRDPRNPASALRTRVQSASVAGSSQAAGRSDRRRPVGPSVRQPSRDGRHLRRDVHDGASVGRDPDGVHRRPLVQQTCLADAAGQGSRWAHVRTDGSGVEDVVGTVVASEPPTRLVTTWASPENEGREETYSRVTFAVEPHGDIVRLTVTHEDLEDESALSAVSFGWPAVLSNLKSLLETGRVLPQEPWEVPRTG</sequence>
<comment type="similarity">
    <text evidence="1">Belongs to the AHA1 family.</text>
</comment>
<feature type="domain" description="Activator of Hsp90 ATPase homologue 1/2-like C-terminal" evidence="3">
    <location>
        <begin position="119"/>
        <end position="212"/>
    </location>
</feature>
<dbReference type="EMBL" id="CP045096">
    <property type="protein sequence ID" value="QFQ95194.1"/>
    <property type="molecule type" value="Genomic_DNA"/>
</dbReference>
<dbReference type="Gene3D" id="3.30.530.20">
    <property type="match status" value="1"/>
</dbReference>
<evidence type="ECO:0000313" key="4">
    <source>
        <dbReference type="EMBL" id="QFQ95194.1"/>
    </source>
</evidence>
<evidence type="ECO:0000259" key="3">
    <source>
        <dbReference type="Pfam" id="PF08327"/>
    </source>
</evidence>